<dbReference type="GO" id="GO:0000149">
    <property type="term" value="F:SNARE binding"/>
    <property type="evidence" value="ECO:0007669"/>
    <property type="project" value="TreeGrafter"/>
</dbReference>
<keyword evidence="4 8" id="KW-1133">Transmembrane helix</keyword>
<evidence type="ECO:0000256" key="8">
    <source>
        <dbReference type="SAM" id="Phobius"/>
    </source>
</evidence>
<accession>A0A9P4RB67</accession>
<dbReference type="Proteomes" id="UP000799444">
    <property type="component" value="Unassembled WGS sequence"/>
</dbReference>
<keyword evidence="5 8" id="KW-0472">Membrane</keyword>
<dbReference type="GO" id="GO:0005886">
    <property type="term" value="C:plasma membrane"/>
    <property type="evidence" value="ECO:0007669"/>
    <property type="project" value="TreeGrafter"/>
</dbReference>
<dbReference type="InterPro" id="IPR000727">
    <property type="entry name" value="T_SNARE_dom"/>
</dbReference>
<feature type="compositionally biased region" description="Low complexity" evidence="7">
    <location>
        <begin position="1"/>
        <end position="16"/>
    </location>
</feature>
<evidence type="ECO:0000256" key="4">
    <source>
        <dbReference type="ARBA" id="ARBA00022989"/>
    </source>
</evidence>
<keyword evidence="3 8" id="KW-0812">Transmembrane</keyword>
<dbReference type="GO" id="GO:0031201">
    <property type="term" value="C:SNARE complex"/>
    <property type="evidence" value="ECO:0007669"/>
    <property type="project" value="TreeGrafter"/>
</dbReference>
<keyword evidence="6" id="KW-0175">Coiled coil</keyword>
<dbReference type="AlphaFoldDB" id="A0A9P4RB67"/>
<feature type="compositionally biased region" description="Gly residues" evidence="7">
    <location>
        <begin position="20"/>
        <end position="31"/>
    </location>
</feature>
<protein>
    <submittedName>
        <fullName evidence="10">t-SNARE</fullName>
    </submittedName>
</protein>
<dbReference type="PROSITE" id="PS50192">
    <property type="entry name" value="T_SNARE"/>
    <property type="match status" value="1"/>
</dbReference>
<reference evidence="10" key="1">
    <citation type="journal article" date="2020" name="Stud. Mycol.">
        <title>101 Dothideomycetes genomes: a test case for predicting lifestyles and emergence of pathogens.</title>
        <authorList>
            <person name="Haridas S."/>
            <person name="Albert R."/>
            <person name="Binder M."/>
            <person name="Bloem J."/>
            <person name="Labutti K."/>
            <person name="Salamov A."/>
            <person name="Andreopoulos B."/>
            <person name="Baker S."/>
            <person name="Barry K."/>
            <person name="Bills G."/>
            <person name="Bluhm B."/>
            <person name="Cannon C."/>
            <person name="Castanera R."/>
            <person name="Culley D."/>
            <person name="Daum C."/>
            <person name="Ezra D."/>
            <person name="Gonzalez J."/>
            <person name="Henrissat B."/>
            <person name="Kuo A."/>
            <person name="Liang C."/>
            <person name="Lipzen A."/>
            <person name="Lutzoni F."/>
            <person name="Magnuson J."/>
            <person name="Mondo S."/>
            <person name="Nolan M."/>
            <person name="Ohm R."/>
            <person name="Pangilinan J."/>
            <person name="Park H.-J."/>
            <person name="Ramirez L."/>
            <person name="Alfaro M."/>
            <person name="Sun H."/>
            <person name="Tritt A."/>
            <person name="Yoshinaga Y."/>
            <person name="Zwiers L.-H."/>
            <person name="Turgeon B."/>
            <person name="Goodwin S."/>
            <person name="Spatafora J."/>
            <person name="Crous P."/>
            <person name="Grigoriev I."/>
        </authorList>
    </citation>
    <scope>NUCLEOTIDE SEQUENCE</scope>
    <source>
        <strain evidence="10">CBS 125425</strain>
    </source>
</reference>
<dbReference type="Pfam" id="PF00804">
    <property type="entry name" value="Syntaxin"/>
    <property type="match status" value="1"/>
</dbReference>
<dbReference type="GO" id="GO:0006906">
    <property type="term" value="P:vesicle fusion"/>
    <property type="evidence" value="ECO:0007669"/>
    <property type="project" value="TreeGrafter"/>
</dbReference>
<dbReference type="PANTHER" id="PTHR19957:SF307">
    <property type="entry name" value="PROTEIN SSO1-RELATED"/>
    <property type="match status" value="1"/>
</dbReference>
<comment type="caution">
    <text evidence="10">The sequence shown here is derived from an EMBL/GenBank/DDBJ whole genome shotgun (WGS) entry which is preliminary data.</text>
</comment>
<evidence type="ECO:0000256" key="3">
    <source>
        <dbReference type="ARBA" id="ARBA00022692"/>
    </source>
</evidence>
<feature type="compositionally biased region" description="Polar residues" evidence="7">
    <location>
        <begin position="61"/>
        <end position="82"/>
    </location>
</feature>
<dbReference type="Pfam" id="PF05739">
    <property type="entry name" value="SNARE"/>
    <property type="match status" value="1"/>
</dbReference>
<dbReference type="OrthoDB" id="10255013at2759"/>
<comment type="similarity">
    <text evidence="2">Belongs to the syntaxin family.</text>
</comment>
<evidence type="ECO:0000256" key="1">
    <source>
        <dbReference type="ARBA" id="ARBA00004211"/>
    </source>
</evidence>
<dbReference type="GO" id="GO:0006886">
    <property type="term" value="P:intracellular protein transport"/>
    <property type="evidence" value="ECO:0007669"/>
    <property type="project" value="TreeGrafter"/>
</dbReference>
<dbReference type="Gene3D" id="1.20.58.70">
    <property type="match status" value="1"/>
</dbReference>
<dbReference type="InterPro" id="IPR006011">
    <property type="entry name" value="Syntaxin_N"/>
</dbReference>
<sequence>MSYGGYQQYGGNPYGQEESGYGGPNLYGGTQGNYQSANPYGGNDDHQLNPPPPPLQHGDSAYSQGSQYSMPSHPPTHQGTAPLSQQDFLSLREGAMSRINQLSSNIQQIASIHQRLLSSPDSGASAQLEALVTDTQKMNTGIKDEIKSLERDAAREPNNKFKKTQVDSLKRTFKRQLEDFQKEESDYSKRYRDAIARQYRIVNPDATEQEVQEAANANWGDEGIFQTALKSNRTGQASSVLGAVRARHQDIQRIEQTLSELALLFTQLNEQVVYQETQVAAAEEQTEGVQKDTERANDQLTKGVASARRARKLKWWALGIVVLIVAALALGLGIYFGTRDNGKNNNNTN</sequence>
<dbReference type="InterPro" id="IPR045242">
    <property type="entry name" value="Syntaxin"/>
</dbReference>
<feature type="coiled-coil region" evidence="6">
    <location>
        <begin position="251"/>
        <end position="299"/>
    </location>
</feature>
<dbReference type="GO" id="GO:0012505">
    <property type="term" value="C:endomembrane system"/>
    <property type="evidence" value="ECO:0007669"/>
    <property type="project" value="TreeGrafter"/>
</dbReference>
<dbReference type="GO" id="GO:0048278">
    <property type="term" value="P:vesicle docking"/>
    <property type="evidence" value="ECO:0007669"/>
    <property type="project" value="TreeGrafter"/>
</dbReference>
<evidence type="ECO:0000313" key="10">
    <source>
        <dbReference type="EMBL" id="KAF2740273.1"/>
    </source>
</evidence>
<evidence type="ECO:0000256" key="6">
    <source>
        <dbReference type="SAM" id="Coils"/>
    </source>
</evidence>
<dbReference type="EMBL" id="ML996101">
    <property type="protein sequence ID" value="KAF2740273.1"/>
    <property type="molecule type" value="Genomic_DNA"/>
</dbReference>
<evidence type="ECO:0000256" key="7">
    <source>
        <dbReference type="SAM" id="MobiDB-lite"/>
    </source>
</evidence>
<evidence type="ECO:0000313" key="11">
    <source>
        <dbReference type="Proteomes" id="UP000799444"/>
    </source>
</evidence>
<evidence type="ECO:0000256" key="5">
    <source>
        <dbReference type="ARBA" id="ARBA00023136"/>
    </source>
</evidence>
<proteinExistence type="inferred from homology"/>
<feature type="domain" description="T-SNARE coiled-coil homology" evidence="9">
    <location>
        <begin position="241"/>
        <end position="303"/>
    </location>
</feature>
<dbReference type="GO" id="GO:0006887">
    <property type="term" value="P:exocytosis"/>
    <property type="evidence" value="ECO:0007669"/>
    <property type="project" value="TreeGrafter"/>
</dbReference>
<name>A0A9P4RB67_9PLEO</name>
<dbReference type="SUPFAM" id="SSF47661">
    <property type="entry name" value="t-snare proteins"/>
    <property type="match status" value="1"/>
</dbReference>
<evidence type="ECO:0000256" key="2">
    <source>
        <dbReference type="ARBA" id="ARBA00009063"/>
    </source>
</evidence>
<evidence type="ECO:0000259" key="9">
    <source>
        <dbReference type="PROSITE" id="PS50192"/>
    </source>
</evidence>
<dbReference type="InterPro" id="IPR010989">
    <property type="entry name" value="SNARE"/>
</dbReference>
<feature type="region of interest" description="Disordered" evidence="7">
    <location>
        <begin position="1"/>
        <end position="82"/>
    </location>
</feature>
<keyword evidence="11" id="KW-1185">Reference proteome</keyword>
<dbReference type="SMART" id="SM00503">
    <property type="entry name" value="SynN"/>
    <property type="match status" value="1"/>
</dbReference>
<comment type="subcellular location">
    <subcellularLocation>
        <location evidence="1">Membrane</location>
        <topology evidence="1">Single-pass type IV membrane protein</topology>
    </subcellularLocation>
</comment>
<dbReference type="CDD" id="cd15849">
    <property type="entry name" value="SNARE_Sso1"/>
    <property type="match status" value="1"/>
</dbReference>
<feature type="transmembrane region" description="Helical" evidence="8">
    <location>
        <begin position="315"/>
        <end position="336"/>
    </location>
</feature>
<dbReference type="SMART" id="SM00397">
    <property type="entry name" value="t_SNARE"/>
    <property type="match status" value="1"/>
</dbReference>
<organism evidence="10 11">
    <name type="scientific">Polyplosphaeria fusca</name>
    <dbReference type="NCBI Taxonomy" id="682080"/>
    <lineage>
        <taxon>Eukaryota</taxon>
        <taxon>Fungi</taxon>
        <taxon>Dikarya</taxon>
        <taxon>Ascomycota</taxon>
        <taxon>Pezizomycotina</taxon>
        <taxon>Dothideomycetes</taxon>
        <taxon>Pleosporomycetidae</taxon>
        <taxon>Pleosporales</taxon>
        <taxon>Tetraplosphaeriaceae</taxon>
        <taxon>Polyplosphaeria</taxon>
    </lineage>
</organism>
<dbReference type="PANTHER" id="PTHR19957">
    <property type="entry name" value="SYNTAXIN"/>
    <property type="match status" value="1"/>
</dbReference>
<dbReference type="GO" id="GO:0005484">
    <property type="term" value="F:SNAP receptor activity"/>
    <property type="evidence" value="ECO:0007669"/>
    <property type="project" value="TreeGrafter"/>
</dbReference>
<gene>
    <name evidence="10" type="ORF">EJ04DRAFT_483140</name>
</gene>